<gene>
    <name evidence="2" type="ORF">LCGC14_2516830</name>
</gene>
<dbReference type="EMBL" id="LAZR01040503">
    <property type="protein sequence ID" value="KKL14322.1"/>
    <property type="molecule type" value="Genomic_DNA"/>
</dbReference>
<organism evidence="2">
    <name type="scientific">marine sediment metagenome</name>
    <dbReference type="NCBI Taxonomy" id="412755"/>
    <lineage>
        <taxon>unclassified sequences</taxon>
        <taxon>metagenomes</taxon>
        <taxon>ecological metagenomes</taxon>
    </lineage>
</organism>
<keyword evidence="1" id="KW-1133">Transmembrane helix</keyword>
<name>A0A0F9BKI5_9ZZZZ</name>
<keyword evidence="1" id="KW-0812">Transmembrane</keyword>
<feature type="transmembrane region" description="Helical" evidence="1">
    <location>
        <begin position="6"/>
        <end position="33"/>
    </location>
</feature>
<evidence type="ECO:0000313" key="2">
    <source>
        <dbReference type="EMBL" id="KKL14322.1"/>
    </source>
</evidence>
<dbReference type="AlphaFoldDB" id="A0A0F9BKI5"/>
<reference evidence="2" key="1">
    <citation type="journal article" date="2015" name="Nature">
        <title>Complex archaea that bridge the gap between prokaryotes and eukaryotes.</title>
        <authorList>
            <person name="Spang A."/>
            <person name="Saw J.H."/>
            <person name="Jorgensen S.L."/>
            <person name="Zaremba-Niedzwiedzka K."/>
            <person name="Martijn J."/>
            <person name="Lind A.E."/>
            <person name="van Eijk R."/>
            <person name="Schleper C."/>
            <person name="Guy L."/>
            <person name="Ettema T.J."/>
        </authorList>
    </citation>
    <scope>NUCLEOTIDE SEQUENCE</scope>
</reference>
<sequence>MDWVYWTVAIFLKVLGAMTVIGAVVYGLLYLYAKGFSH</sequence>
<protein>
    <submittedName>
        <fullName evidence="2">Uncharacterized protein</fullName>
    </submittedName>
</protein>
<proteinExistence type="predicted"/>
<accession>A0A0F9BKI5</accession>
<evidence type="ECO:0000256" key="1">
    <source>
        <dbReference type="SAM" id="Phobius"/>
    </source>
</evidence>
<keyword evidence="1" id="KW-0472">Membrane</keyword>
<comment type="caution">
    <text evidence="2">The sequence shown here is derived from an EMBL/GenBank/DDBJ whole genome shotgun (WGS) entry which is preliminary data.</text>
</comment>